<dbReference type="EMBL" id="CM039427">
    <property type="protein sequence ID" value="KAI4354855.1"/>
    <property type="molecule type" value="Genomic_DNA"/>
</dbReference>
<accession>A0ACB9Q2N6</accession>
<evidence type="ECO:0000313" key="1">
    <source>
        <dbReference type="EMBL" id="KAI4354855.1"/>
    </source>
</evidence>
<dbReference type="Proteomes" id="UP000828941">
    <property type="component" value="Chromosome 2"/>
</dbReference>
<proteinExistence type="predicted"/>
<keyword evidence="2" id="KW-1185">Reference proteome</keyword>
<reference evidence="1 2" key="1">
    <citation type="journal article" date="2022" name="DNA Res.">
        <title>Chromosomal-level genome assembly of the orchid tree Bauhinia variegata (Leguminosae; Cercidoideae) supports the allotetraploid origin hypothesis of Bauhinia.</title>
        <authorList>
            <person name="Zhong Y."/>
            <person name="Chen Y."/>
            <person name="Zheng D."/>
            <person name="Pang J."/>
            <person name="Liu Y."/>
            <person name="Luo S."/>
            <person name="Meng S."/>
            <person name="Qian L."/>
            <person name="Wei D."/>
            <person name="Dai S."/>
            <person name="Zhou R."/>
        </authorList>
    </citation>
    <scope>NUCLEOTIDE SEQUENCE [LARGE SCALE GENOMIC DNA]</scope>
    <source>
        <strain evidence="1">BV-YZ2020</strain>
    </source>
</reference>
<evidence type="ECO:0000313" key="2">
    <source>
        <dbReference type="Proteomes" id="UP000828941"/>
    </source>
</evidence>
<protein>
    <submittedName>
        <fullName evidence="1">Uncharacterized protein</fullName>
    </submittedName>
</protein>
<sequence>MDGEKQKQLDDEYICLFRHKAVHNEDSINYFEKVVHNADEISSLLRELNEIGYDLYVVGKGKGRNSALLSNLLESSDWPELGVIGDILASPTFGSSVLVLQQYGSGRDFSTKVMKPNRMLTPNNNEFERIVVRTE</sequence>
<gene>
    <name evidence="1" type="ORF">L6164_003685</name>
</gene>
<name>A0ACB9Q2N6_BAUVA</name>
<organism evidence="1 2">
    <name type="scientific">Bauhinia variegata</name>
    <name type="common">Purple orchid tree</name>
    <name type="synonym">Phanera variegata</name>
    <dbReference type="NCBI Taxonomy" id="167791"/>
    <lineage>
        <taxon>Eukaryota</taxon>
        <taxon>Viridiplantae</taxon>
        <taxon>Streptophyta</taxon>
        <taxon>Embryophyta</taxon>
        <taxon>Tracheophyta</taxon>
        <taxon>Spermatophyta</taxon>
        <taxon>Magnoliopsida</taxon>
        <taxon>eudicotyledons</taxon>
        <taxon>Gunneridae</taxon>
        <taxon>Pentapetalae</taxon>
        <taxon>rosids</taxon>
        <taxon>fabids</taxon>
        <taxon>Fabales</taxon>
        <taxon>Fabaceae</taxon>
        <taxon>Cercidoideae</taxon>
        <taxon>Cercideae</taxon>
        <taxon>Bauhiniinae</taxon>
        <taxon>Bauhinia</taxon>
    </lineage>
</organism>
<comment type="caution">
    <text evidence="1">The sequence shown here is derived from an EMBL/GenBank/DDBJ whole genome shotgun (WGS) entry which is preliminary data.</text>
</comment>